<proteinExistence type="inferred from homology"/>
<dbReference type="GO" id="GO:0005634">
    <property type="term" value="C:nucleus"/>
    <property type="evidence" value="ECO:0007669"/>
    <property type="project" value="TreeGrafter"/>
</dbReference>
<dbReference type="EMBL" id="MU006034">
    <property type="protein sequence ID" value="KAF2857632.1"/>
    <property type="molecule type" value="Genomic_DNA"/>
</dbReference>
<dbReference type="OrthoDB" id="270284at2759"/>
<organism evidence="3 4">
    <name type="scientific">Piedraia hortae CBS 480.64</name>
    <dbReference type="NCBI Taxonomy" id="1314780"/>
    <lineage>
        <taxon>Eukaryota</taxon>
        <taxon>Fungi</taxon>
        <taxon>Dikarya</taxon>
        <taxon>Ascomycota</taxon>
        <taxon>Pezizomycotina</taxon>
        <taxon>Dothideomycetes</taxon>
        <taxon>Dothideomycetidae</taxon>
        <taxon>Capnodiales</taxon>
        <taxon>Piedraiaceae</taxon>
        <taxon>Piedraia</taxon>
    </lineage>
</organism>
<feature type="region of interest" description="Disordered" evidence="2">
    <location>
        <begin position="1"/>
        <end position="50"/>
    </location>
</feature>
<gene>
    <name evidence="3" type="ORF">K470DRAFT_283713</name>
</gene>
<sequence>MAQLNKVQKSLQKKKKRTITALHPKSRDAHRLSRAQARDDRVAKTVSARQKANRPWLERVEFFQSKILPAEWNEMDLDDRSTGDARSLIKEFIARHDDELASLQKDRRPGRPPAQRQVLLEQQKERETSEFKSGFWVPDLLDQKTREKLMEWKKNDWLGLSNLNFKRVDDEGKVRESDFPPKGAE</sequence>
<dbReference type="PANTHER" id="PTHR13349:SF2">
    <property type="entry name" value="TRANSLATION MACHINERY-ASSOCIATED PROTEIN 16"/>
    <property type="match status" value="1"/>
</dbReference>
<dbReference type="InterPro" id="IPR038356">
    <property type="entry name" value="Tma16_sf"/>
</dbReference>
<evidence type="ECO:0000313" key="4">
    <source>
        <dbReference type="Proteomes" id="UP000799421"/>
    </source>
</evidence>
<name>A0A6A7BRA8_9PEZI</name>
<evidence type="ECO:0000256" key="1">
    <source>
        <dbReference type="ARBA" id="ARBA00034127"/>
    </source>
</evidence>
<evidence type="ECO:0000256" key="2">
    <source>
        <dbReference type="SAM" id="MobiDB-lite"/>
    </source>
</evidence>
<accession>A0A6A7BRA8</accession>
<dbReference type="Pfam" id="PF11176">
    <property type="entry name" value="Tma16"/>
    <property type="match status" value="1"/>
</dbReference>
<evidence type="ECO:0000313" key="3">
    <source>
        <dbReference type="EMBL" id="KAF2857632.1"/>
    </source>
</evidence>
<dbReference type="Proteomes" id="UP000799421">
    <property type="component" value="Unassembled WGS sequence"/>
</dbReference>
<dbReference type="Gene3D" id="1.20.1440.170">
    <property type="entry name" value="Translation machinery-associated protein 16-like"/>
    <property type="match status" value="1"/>
</dbReference>
<feature type="compositionally biased region" description="Low complexity" evidence="2">
    <location>
        <begin position="1"/>
        <end position="10"/>
    </location>
</feature>
<reference evidence="3" key="1">
    <citation type="journal article" date="2020" name="Stud. Mycol.">
        <title>101 Dothideomycetes genomes: a test case for predicting lifestyles and emergence of pathogens.</title>
        <authorList>
            <person name="Haridas S."/>
            <person name="Albert R."/>
            <person name="Binder M."/>
            <person name="Bloem J."/>
            <person name="Labutti K."/>
            <person name="Salamov A."/>
            <person name="Andreopoulos B."/>
            <person name="Baker S."/>
            <person name="Barry K."/>
            <person name="Bills G."/>
            <person name="Bluhm B."/>
            <person name="Cannon C."/>
            <person name="Castanera R."/>
            <person name="Culley D."/>
            <person name="Daum C."/>
            <person name="Ezra D."/>
            <person name="Gonzalez J."/>
            <person name="Henrissat B."/>
            <person name="Kuo A."/>
            <person name="Liang C."/>
            <person name="Lipzen A."/>
            <person name="Lutzoni F."/>
            <person name="Magnuson J."/>
            <person name="Mondo S."/>
            <person name="Nolan M."/>
            <person name="Ohm R."/>
            <person name="Pangilinan J."/>
            <person name="Park H.-J."/>
            <person name="Ramirez L."/>
            <person name="Alfaro M."/>
            <person name="Sun H."/>
            <person name="Tritt A."/>
            <person name="Yoshinaga Y."/>
            <person name="Zwiers L.-H."/>
            <person name="Turgeon B."/>
            <person name="Goodwin S."/>
            <person name="Spatafora J."/>
            <person name="Crous P."/>
            <person name="Grigoriev I."/>
        </authorList>
    </citation>
    <scope>NUCLEOTIDE SEQUENCE</scope>
    <source>
        <strain evidence="3">CBS 480.64</strain>
    </source>
</reference>
<feature type="compositionally biased region" description="Basic and acidic residues" evidence="2">
    <location>
        <begin position="25"/>
        <end position="43"/>
    </location>
</feature>
<dbReference type="InterPro" id="IPR021346">
    <property type="entry name" value="Tma16"/>
</dbReference>
<evidence type="ECO:0008006" key="5">
    <source>
        <dbReference type="Google" id="ProtNLM"/>
    </source>
</evidence>
<dbReference type="PANTHER" id="PTHR13349">
    <property type="entry name" value="TRANSLATION MACHINERY-ASSOCIATED PROTEIN 16"/>
    <property type="match status" value="1"/>
</dbReference>
<comment type="similarity">
    <text evidence="1">Belongs to the TMA16 family.</text>
</comment>
<dbReference type="AlphaFoldDB" id="A0A6A7BRA8"/>
<protein>
    <recommendedName>
        <fullName evidence="5">Translation machinery-associated protein 16</fullName>
    </recommendedName>
</protein>
<keyword evidence="4" id="KW-1185">Reference proteome</keyword>